<dbReference type="Proteomes" id="UP000268094">
    <property type="component" value="Unassembled WGS sequence"/>
</dbReference>
<keyword evidence="2" id="KW-1185">Reference proteome</keyword>
<protein>
    <submittedName>
        <fullName evidence="1">Uncharacterized protein</fullName>
    </submittedName>
</protein>
<dbReference type="AlphaFoldDB" id="A0A3A8HLT9"/>
<evidence type="ECO:0000313" key="2">
    <source>
        <dbReference type="Proteomes" id="UP000268094"/>
    </source>
</evidence>
<accession>A0A3A8HLT9</accession>
<organism evidence="1 2">
    <name type="scientific">Corallococcus terminator</name>
    <dbReference type="NCBI Taxonomy" id="2316733"/>
    <lineage>
        <taxon>Bacteria</taxon>
        <taxon>Pseudomonadati</taxon>
        <taxon>Myxococcota</taxon>
        <taxon>Myxococcia</taxon>
        <taxon>Myxococcales</taxon>
        <taxon>Cystobacterineae</taxon>
        <taxon>Myxococcaceae</taxon>
        <taxon>Corallococcus</taxon>
    </lineage>
</organism>
<comment type="caution">
    <text evidence="1">The sequence shown here is derived from an EMBL/GenBank/DDBJ whole genome shotgun (WGS) entry which is preliminary data.</text>
</comment>
<sequence>MFTTCFADAAGGGSFSVKVTGRSVRVMGPGMSPRRGARGQWTQELESFRLSWEGLPRPLDASSLEAATWLAIVSHVDSCLRAVETLDALVHEFTRHARFLTPSHLATLKVFGPAALAPRLLVGVLSWDTSRVLFFDGTRLRMVPRFEAVAFAPGELPVWVVKRHPMPNARLVIDLAPLRFYFSLRNDTYGRDWVVVVAASLDEAKALASSVFSGARPITLGEVLS</sequence>
<proteinExistence type="predicted"/>
<evidence type="ECO:0000313" key="1">
    <source>
        <dbReference type="EMBL" id="RKG68340.1"/>
    </source>
</evidence>
<gene>
    <name evidence="1" type="ORF">D7V88_40705</name>
</gene>
<reference evidence="2" key="1">
    <citation type="submission" date="2018-09" db="EMBL/GenBank/DDBJ databases">
        <authorList>
            <person name="Livingstone P.G."/>
            <person name="Whitworth D.E."/>
        </authorList>
    </citation>
    <scope>NUCLEOTIDE SEQUENCE [LARGE SCALE GENOMIC DNA]</scope>
    <source>
        <strain evidence="2">CA054A</strain>
    </source>
</reference>
<name>A0A3A8HLT9_9BACT</name>
<dbReference type="EMBL" id="RAVZ01000610">
    <property type="protein sequence ID" value="RKG68340.1"/>
    <property type="molecule type" value="Genomic_DNA"/>
</dbReference>